<evidence type="ECO:0000256" key="7">
    <source>
        <dbReference type="ARBA" id="ARBA00023010"/>
    </source>
</evidence>
<dbReference type="InterPro" id="IPR001901">
    <property type="entry name" value="Translocase_SecE/Sec61-g"/>
</dbReference>
<gene>
    <name evidence="10" type="primary">secE</name>
    <name evidence="10" type="ORF">RJJ65_35780</name>
</gene>
<dbReference type="PRINTS" id="PR01650">
    <property type="entry name" value="SECETRNLCASE"/>
</dbReference>
<dbReference type="AlphaFoldDB" id="A0AAJ2H2C4"/>
<dbReference type="Pfam" id="PF00584">
    <property type="entry name" value="SecE"/>
    <property type="match status" value="1"/>
</dbReference>
<keyword evidence="6 9" id="KW-1133">Transmembrane helix</keyword>
<dbReference type="GO" id="GO:0006886">
    <property type="term" value="P:intracellular protein transport"/>
    <property type="evidence" value="ECO:0007669"/>
    <property type="project" value="InterPro"/>
</dbReference>
<evidence type="ECO:0000256" key="4">
    <source>
        <dbReference type="ARBA" id="ARBA00022692"/>
    </source>
</evidence>
<feature type="transmembrane region" description="Helical" evidence="9">
    <location>
        <begin position="20"/>
        <end position="40"/>
    </location>
</feature>
<dbReference type="RefSeq" id="WP_310866060.1">
    <property type="nucleotide sequence ID" value="NZ_JAVLSF010000278.1"/>
</dbReference>
<dbReference type="PANTHER" id="PTHR33910:SF1">
    <property type="entry name" value="PROTEIN TRANSLOCASE SUBUNIT SECE"/>
    <property type="match status" value="1"/>
</dbReference>
<dbReference type="GO" id="GO:0009306">
    <property type="term" value="P:protein secretion"/>
    <property type="evidence" value="ECO:0007669"/>
    <property type="project" value="InterPro"/>
</dbReference>
<evidence type="ECO:0000256" key="1">
    <source>
        <dbReference type="ARBA" id="ARBA00004370"/>
    </source>
</evidence>
<protein>
    <submittedName>
        <fullName evidence="10">Preprotein translocase subunit SecE</fullName>
    </submittedName>
</protein>
<dbReference type="GO" id="GO:0008320">
    <property type="term" value="F:protein transmembrane transporter activity"/>
    <property type="evidence" value="ECO:0007669"/>
    <property type="project" value="InterPro"/>
</dbReference>
<keyword evidence="3" id="KW-1003">Cell membrane</keyword>
<dbReference type="PANTHER" id="PTHR33910">
    <property type="entry name" value="PROTEIN TRANSLOCASE SUBUNIT SECE"/>
    <property type="match status" value="1"/>
</dbReference>
<accession>A0AAJ2H2C4</accession>
<feature type="transmembrane region" description="Helical" evidence="9">
    <location>
        <begin position="76"/>
        <end position="98"/>
    </location>
</feature>
<evidence type="ECO:0000256" key="2">
    <source>
        <dbReference type="ARBA" id="ARBA00022448"/>
    </source>
</evidence>
<dbReference type="Gene3D" id="1.20.5.1030">
    <property type="entry name" value="Preprotein translocase secy subunit"/>
    <property type="match status" value="1"/>
</dbReference>
<dbReference type="GO" id="GO:0043952">
    <property type="term" value="P:protein transport by the Sec complex"/>
    <property type="evidence" value="ECO:0007669"/>
    <property type="project" value="TreeGrafter"/>
</dbReference>
<dbReference type="InterPro" id="IPR038379">
    <property type="entry name" value="SecE_sf"/>
</dbReference>
<keyword evidence="8 9" id="KW-0472">Membrane</keyword>
<organism evidence="10 11">
    <name type="scientific">Rhizobium hidalgonense</name>
    <dbReference type="NCBI Taxonomy" id="1538159"/>
    <lineage>
        <taxon>Bacteria</taxon>
        <taxon>Pseudomonadati</taxon>
        <taxon>Pseudomonadota</taxon>
        <taxon>Alphaproteobacteria</taxon>
        <taxon>Hyphomicrobiales</taxon>
        <taxon>Rhizobiaceae</taxon>
        <taxon>Rhizobium/Agrobacterium group</taxon>
        <taxon>Rhizobium</taxon>
    </lineage>
</organism>
<sequence length="103" mass="11524">IGATLINQYLPAYWAPANNVWIRIGAIAASIVIALIFLYATHQGKAFVSLLKDARIELRRVTWPTKPETISTTWQVLAVVVIMSLILWGFDNLFGWLIQSIIG</sequence>
<dbReference type="GO" id="GO:0005886">
    <property type="term" value="C:plasma membrane"/>
    <property type="evidence" value="ECO:0007669"/>
    <property type="project" value="TreeGrafter"/>
</dbReference>
<evidence type="ECO:0000256" key="3">
    <source>
        <dbReference type="ARBA" id="ARBA00022475"/>
    </source>
</evidence>
<dbReference type="EMBL" id="JAVLSF010000278">
    <property type="protein sequence ID" value="MDR9777897.1"/>
    <property type="molecule type" value="Genomic_DNA"/>
</dbReference>
<evidence type="ECO:0000313" key="11">
    <source>
        <dbReference type="Proteomes" id="UP001268610"/>
    </source>
</evidence>
<dbReference type="NCBIfam" id="TIGR00964">
    <property type="entry name" value="secE_bact"/>
    <property type="match status" value="1"/>
</dbReference>
<comment type="caution">
    <text evidence="10">The sequence shown here is derived from an EMBL/GenBank/DDBJ whole genome shotgun (WGS) entry which is preliminary data.</text>
</comment>
<evidence type="ECO:0000256" key="6">
    <source>
        <dbReference type="ARBA" id="ARBA00022989"/>
    </source>
</evidence>
<keyword evidence="7" id="KW-0811">Translocation</keyword>
<evidence type="ECO:0000256" key="8">
    <source>
        <dbReference type="ARBA" id="ARBA00023136"/>
    </source>
</evidence>
<evidence type="ECO:0000256" key="5">
    <source>
        <dbReference type="ARBA" id="ARBA00022927"/>
    </source>
</evidence>
<keyword evidence="2" id="KW-0813">Transport</keyword>
<evidence type="ECO:0000256" key="9">
    <source>
        <dbReference type="SAM" id="Phobius"/>
    </source>
</evidence>
<proteinExistence type="inferred from homology"/>
<dbReference type="HAMAP" id="MF_00422">
    <property type="entry name" value="SecE"/>
    <property type="match status" value="1"/>
</dbReference>
<name>A0AAJ2H2C4_9HYPH</name>
<feature type="non-terminal residue" evidence="10">
    <location>
        <position position="1"/>
    </location>
</feature>
<dbReference type="InterPro" id="IPR005807">
    <property type="entry name" value="SecE_bac"/>
</dbReference>
<dbReference type="Proteomes" id="UP001268610">
    <property type="component" value="Unassembled WGS sequence"/>
</dbReference>
<comment type="subcellular location">
    <subcellularLocation>
        <location evidence="1">Membrane</location>
    </subcellularLocation>
</comment>
<reference evidence="10" key="1">
    <citation type="submission" date="2023-04" db="EMBL/GenBank/DDBJ databases">
        <title>Genomic characterization of faba bean (Vicia faba) microsymbionts in Mexican soils.</title>
        <authorList>
            <person name="Rivera Orduna F.N."/>
            <person name="Guevara-Luna J."/>
            <person name="Yan J."/>
            <person name="Arroyo-Herrera I."/>
            <person name="Li Y."/>
            <person name="Vasquez-Murrieta M.S."/>
            <person name="Wang E.T."/>
        </authorList>
    </citation>
    <scope>NUCLEOTIDE SEQUENCE</scope>
    <source>
        <strain evidence="10">CH26</strain>
    </source>
</reference>
<keyword evidence="4 9" id="KW-0812">Transmembrane</keyword>
<evidence type="ECO:0000313" key="10">
    <source>
        <dbReference type="EMBL" id="MDR9777897.1"/>
    </source>
</evidence>
<keyword evidence="5" id="KW-0653">Protein transport</keyword>
<dbReference type="GO" id="GO:0006605">
    <property type="term" value="P:protein targeting"/>
    <property type="evidence" value="ECO:0007669"/>
    <property type="project" value="InterPro"/>
</dbReference>
<dbReference type="PROSITE" id="PS01067">
    <property type="entry name" value="SECE_SEC61G"/>
    <property type="match status" value="1"/>
</dbReference>
<dbReference type="NCBIfam" id="NF004373">
    <property type="entry name" value="PRK05740.1-3"/>
    <property type="match status" value="1"/>
</dbReference>